<evidence type="ECO:0000313" key="2">
    <source>
        <dbReference type="EMBL" id="NYG31029.1"/>
    </source>
</evidence>
<accession>A0A7Y9QVT5</accession>
<gene>
    <name evidence="2" type="ORF">BDD16_000015</name>
</gene>
<evidence type="ECO:0008006" key="4">
    <source>
        <dbReference type="Google" id="ProtNLM"/>
    </source>
</evidence>
<dbReference type="EMBL" id="JACCFH010000001">
    <property type="protein sequence ID" value="NYG31029.1"/>
    <property type="molecule type" value="Genomic_DNA"/>
</dbReference>
<keyword evidence="3" id="KW-1185">Reference proteome</keyword>
<evidence type="ECO:0000256" key="1">
    <source>
        <dbReference type="SAM" id="SignalP"/>
    </source>
</evidence>
<organism evidence="2 3">
    <name type="scientific">Sphaerotilus montanus</name>
    <dbReference type="NCBI Taxonomy" id="522889"/>
    <lineage>
        <taxon>Bacteria</taxon>
        <taxon>Pseudomonadati</taxon>
        <taxon>Pseudomonadota</taxon>
        <taxon>Betaproteobacteria</taxon>
        <taxon>Burkholderiales</taxon>
        <taxon>Sphaerotilaceae</taxon>
        <taxon>Sphaerotilus</taxon>
    </lineage>
</organism>
<name>A0A7Y9QVT5_9BURK</name>
<feature type="signal peptide" evidence="1">
    <location>
        <begin position="1"/>
        <end position="23"/>
    </location>
</feature>
<proteinExistence type="predicted"/>
<dbReference type="Pfam" id="PF11249">
    <property type="entry name" value="DUF3047"/>
    <property type="match status" value="1"/>
</dbReference>
<feature type="chain" id="PRO_5031484061" description="DUF3047 domain-containing protein" evidence="1">
    <location>
        <begin position="24"/>
        <end position="245"/>
    </location>
</feature>
<evidence type="ECO:0000313" key="3">
    <source>
        <dbReference type="Proteomes" id="UP000518288"/>
    </source>
</evidence>
<dbReference type="Proteomes" id="UP000518288">
    <property type="component" value="Unassembled WGS sequence"/>
</dbReference>
<dbReference type="InterPro" id="IPR021409">
    <property type="entry name" value="DUF3047"/>
</dbReference>
<sequence length="245" mass="26719">MAGRTWCTGWVLAFAGLVSTADAQQTVLPPLVTGDRVGAGWQFNGLPRQQLPSTQYDSVLLDGQRVLRVEARGSYGHLVHDLSPRTVPAAGQLVWRWRLDRPNPRVDLRQKSGDDVALKVCASFDLPLTQVPFIERQVLRLARSRTGQALPAATVCYVWDPSLPVGTVLDNVYSRRLRMVVVRGQGDPLGAWADERRDVAADLRRLFADELGTVLPPLSAVAVSGDADNTGADSLGYVATLAWQP</sequence>
<protein>
    <recommendedName>
        <fullName evidence="4">DUF3047 domain-containing protein</fullName>
    </recommendedName>
</protein>
<reference evidence="2 3" key="1">
    <citation type="submission" date="2020-07" db="EMBL/GenBank/DDBJ databases">
        <title>Genomic Encyclopedia of Archaeal and Bacterial Type Strains, Phase II (KMG-II): from individual species to whole genera.</title>
        <authorList>
            <person name="Goeker M."/>
        </authorList>
    </citation>
    <scope>NUCLEOTIDE SEQUENCE [LARGE SCALE GENOMIC DNA]</scope>
    <source>
        <strain evidence="2 3">DSM 21226</strain>
    </source>
</reference>
<keyword evidence="1" id="KW-0732">Signal</keyword>
<dbReference type="AlphaFoldDB" id="A0A7Y9QVT5"/>
<comment type="caution">
    <text evidence="2">The sequence shown here is derived from an EMBL/GenBank/DDBJ whole genome shotgun (WGS) entry which is preliminary data.</text>
</comment>
<dbReference type="RefSeq" id="WP_179631927.1">
    <property type="nucleotide sequence ID" value="NZ_JACCFH010000001.1"/>
</dbReference>